<keyword evidence="3 10" id="KW-0716">Sensory transduction</keyword>
<comment type="similarity">
    <text evidence="10">Belongs to the insect chemoreceptor superfamily. Heteromeric odorant receptor channel (TC 1.A.69) family.</text>
</comment>
<feature type="transmembrane region" description="Helical" evidence="10">
    <location>
        <begin position="35"/>
        <end position="61"/>
    </location>
</feature>
<evidence type="ECO:0000256" key="10">
    <source>
        <dbReference type="RuleBase" id="RU351113"/>
    </source>
</evidence>
<keyword evidence="4 10" id="KW-0812">Transmembrane</keyword>
<dbReference type="InterPro" id="IPR004117">
    <property type="entry name" value="7tm6_olfct_rcpt"/>
</dbReference>
<proteinExistence type="inferred from homology"/>
<comment type="caution">
    <text evidence="10">Lacks conserved residue(s) required for the propagation of feature annotation.</text>
</comment>
<dbReference type="GO" id="GO:0005886">
    <property type="term" value="C:plasma membrane"/>
    <property type="evidence" value="ECO:0007669"/>
    <property type="project" value="UniProtKB-SubCell"/>
</dbReference>
<dbReference type="EMBL" id="JALNTZ010000002">
    <property type="protein sequence ID" value="KAJ3663298.1"/>
    <property type="molecule type" value="Genomic_DNA"/>
</dbReference>
<evidence type="ECO:0000313" key="11">
    <source>
        <dbReference type="EMBL" id="KAJ3663298.1"/>
    </source>
</evidence>
<feature type="transmembrane region" description="Helical" evidence="10">
    <location>
        <begin position="132"/>
        <end position="150"/>
    </location>
</feature>
<evidence type="ECO:0000256" key="7">
    <source>
        <dbReference type="ARBA" id="ARBA00023136"/>
    </source>
</evidence>
<reference evidence="11" key="1">
    <citation type="journal article" date="2023" name="G3 (Bethesda)">
        <title>Whole genome assemblies of Zophobas morio and Tenebrio molitor.</title>
        <authorList>
            <person name="Kaur S."/>
            <person name="Stinson S.A."/>
            <person name="diCenzo G.C."/>
        </authorList>
    </citation>
    <scope>NUCLEOTIDE SEQUENCE</scope>
    <source>
        <strain evidence="11">QUZm001</strain>
    </source>
</reference>
<comment type="caution">
    <text evidence="11">The sequence shown here is derived from an EMBL/GenBank/DDBJ whole genome shotgun (WGS) entry which is preliminary data.</text>
</comment>
<evidence type="ECO:0000256" key="4">
    <source>
        <dbReference type="ARBA" id="ARBA00022692"/>
    </source>
</evidence>
<protein>
    <recommendedName>
        <fullName evidence="10">Odorant receptor</fullName>
    </recommendedName>
</protein>
<keyword evidence="7 10" id="KW-0472">Membrane</keyword>
<evidence type="ECO:0000256" key="5">
    <source>
        <dbReference type="ARBA" id="ARBA00022725"/>
    </source>
</evidence>
<evidence type="ECO:0000256" key="6">
    <source>
        <dbReference type="ARBA" id="ARBA00022989"/>
    </source>
</evidence>
<organism evidence="11 12">
    <name type="scientific">Zophobas morio</name>
    <dbReference type="NCBI Taxonomy" id="2755281"/>
    <lineage>
        <taxon>Eukaryota</taxon>
        <taxon>Metazoa</taxon>
        <taxon>Ecdysozoa</taxon>
        <taxon>Arthropoda</taxon>
        <taxon>Hexapoda</taxon>
        <taxon>Insecta</taxon>
        <taxon>Pterygota</taxon>
        <taxon>Neoptera</taxon>
        <taxon>Endopterygota</taxon>
        <taxon>Coleoptera</taxon>
        <taxon>Polyphaga</taxon>
        <taxon>Cucujiformia</taxon>
        <taxon>Tenebrionidae</taxon>
        <taxon>Zophobas</taxon>
    </lineage>
</organism>
<evidence type="ECO:0000256" key="3">
    <source>
        <dbReference type="ARBA" id="ARBA00022606"/>
    </source>
</evidence>
<keyword evidence="8 10" id="KW-0675">Receptor</keyword>
<comment type="subcellular location">
    <subcellularLocation>
        <location evidence="1 10">Cell membrane</location>
        <topology evidence="1 10">Multi-pass membrane protein</topology>
    </subcellularLocation>
</comment>
<dbReference type="GO" id="GO:0007165">
    <property type="term" value="P:signal transduction"/>
    <property type="evidence" value="ECO:0007669"/>
    <property type="project" value="UniProtKB-KW"/>
</dbReference>
<evidence type="ECO:0000256" key="9">
    <source>
        <dbReference type="ARBA" id="ARBA00023224"/>
    </source>
</evidence>
<evidence type="ECO:0000256" key="8">
    <source>
        <dbReference type="ARBA" id="ARBA00023170"/>
    </source>
</evidence>
<feature type="transmembrane region" description="Helical" evidence="10">
    <location>
        <begin position="67"/>
        <end position="89"/>
    </location>
</feature>
<dbReference type="PANTHER" id="PTHR21137:SF35">
    <property type="entry name" value="ODORANT RECEPTOR 19A-RELATED"/>
    <property type="match status" value="1"/>
</dbReference>
<name>A0AA38IS61_9CUCU</name>
<dbReference type="GO" id="GO:0004984">
    <property type="term" value="F:olfactory receptor activity"/>
    <property type="evidence" value="ECO:0007669"/>
    <property type="project" value="InterPro"/>
</dbReference>
<dbReference type="Proteomes" id="UP001168821">
    <property type="component" value="Unassembled WGS sequence"/>
</dbReference>
<feature type="transmembrane region" description="Helical" evidence="10">
    <location>
        <begin position="6"/>
        <end position="23"/>
    </location>
</feature>
<keyword evidence="2" id="KW-1003">Cell membrane</keyword>
<dbReference type="PANTHER" id="PTHR21137">
    <property type="entry name" value="ODORANT RECEPTOR"/>
    <property type="match status" value="1"/>
</dbReference>
<evidence type="ECO:0000256" key="1">
    <source>
        <dbReference type="ARBA" id="ARBA00004651"/>
    </source>
</evidence>
<keyword evidence="5 10" id="KW-0552">Olfaction</keyword>
<accession>A0AA38IS61</accession>
<feature type="transmembrane region" description="Helical" evidence="10">
    <location>
        <begin position="285"/>
        <end position="305"/>
    </location>
</feature>
<dbReference type="AlphaFoldDB" id="A0AA38IS61"/>
<keyword evidence="6 10" id="KW-1133">Transmembrane helix</keyword>
<sequence length="381" mass="44035">MANFSWISAIKANLIMFKIVGLWPSGEKYKHDFYALYTVVSITLCLFAHSVFFTVEVLLLFRSDITVLIRTLFLALTQTLSFIKSCFFVKNLRKLKHLVVILESDLFQPQSSDQRHKIEPALRSCKRANRSFFSLVYFTLTLFLLLPVLTNTTKDYILPVQAWYPWYTEKSPAYEFTYLFQIVSTIFRGTTSISIDTFVTALNTYVATQCILLCDTLQNVRLQENSHETLKRSILHHKLILSFAKNSNVFFNWIILCQFFSTSVSVALTMFLLSLIDPFSSEGHALLFYLSVVILEIFMYCWFGNEVEIQSSQIPYSAFESDWTGIPIEAKKNLLIFIMRAQKPIKMSAINLFSLSLATFTTILRTSWSYFAVLRQVNAQE</sequence>
<evidence type="ECO:0000313" key="12">
    <source>
        <dbReference type="Proteomes" id="UP001168821"/>
    </source>
</evidence>
<gene>
    <name evidence="11" type="ORF">Zmor_007601</name>
</gene>
<dbReference type="Pfam" id="PF02949">
    <property type="entry name" value="7tm_6"/>
    <property type="match status" value="1"/>
</dbReference>
<feature type="transmembrane region" description="Helical" evidence="10">
    <location>
        <begin position="250"/>
        <end position="273"/>
    </location>
</feature>
<keyword evidence="9 10" id="KW-0807">Transducer</keyword>
<dbReference type="GO" id="GO:0005549">
    <property type="term" value="F:odorant binding"/>
    <property type="evidence" value="ECO:0007669"/>
    <property type="project" value="InterPro"/>
</dbReference>
<keyword evidence="12" id="KW-1185">Reference proteome</keyword>
<evidence type="ECO:0000256" key="2">
    <source>
        <dbReference type="ARBA" id="ARBA00022475"/>
    </source>
</evidence>